<dbReference type="Proteomes" id="UP000262524">
    <property type="component" value="Unassembled WGS sequence"/>
</dbReference>
<accession>A0A374NKM8</accession>
<dbReference type="EMBL" id="QSOE01000063">
    <property type="protein sequence ID" value="RGI85931.1"/>
    <property type="molecule type" value="Genomic_DNA"/>
</dbReference>
<dbReference type="Gene3D" id="3.20.20.80">
    <property type="entry name" value="Glycosidases"/>
    <property type="match status" value="1"/>
</dbReference>
<organism evidence="2 3">
    <name type="scientific">Anaerobutyricum hallii</name>
    <dbReference type="NCBI Taxonomy" id="39488"/>
    <lineage>
        <taxon>Bacteria</taxon>
        <taxon>Bacillati</taxon>
        <taxon>Bacillota</taxon>
        <taxon>Clostridia</taxon>
        <taxon>Lachnospirales</taxon>
        <taxon>Lachnospiraceae</taxon>
        <taxon>Anaerobutyricum</taxon>
    </lineage>
</organism>
<evidence type="ECO:0000313" key="3">
    <source>
        <dbReference type="Proteomes" id="UP000262524"/>
    </source>
</evidence>
<dbReference type="PROSITE" id="PS51904">
    <property type="entry name" value="GLYCOSYL_HYDROL_F25_2"/>
    <property type="match status" value="1"/>
</dbReference>
<evidence type="ECO:0000256" key="1">
    <source>
        <dbReference type="ARBA" id="ARBA00010646"/>
    </source>
</evidence>
<comment type="similarity">
    <text evidence="1">Belongs to the glycosyl hydrolase 25 family.</text>
</comment>
<comment type="caution">
    <text evidence="2">The sequence shown here is derived from an EMBL/GenBank/DDBJ whole genome shotgun (WGS) entry which is preliminary data.</text>
</comment>
<dbReference type="GO" id="GO:0016052">
    <property type="term" value="P:carbohydrate catabolic process"/>
    <property type="evidence" value="ECO:0007669"/>
    <property type="project" value="TreeGrafter"/>
</dbReference>
<gene>
    <name evidence="2" type="ORF">DXD91_09785</name>
</gene>
<dbReference type="GO" id="GO:0003796">
    <property type="term" value="F:lysozyme activity"/>
    <property type="evidence" value="ECO:0007669"/>
    <property type="project" value="InterPro"/>
</dbReference>
<dbReference type="InterPro" id="IPR002053">
    <property type="entry name" value="Glyco_hydro_25"/>
</dbReference>
<name>A0A374NKM8_9FIRM</name>
<dbReference type="GO" id="GO:0009253">
    <property type="term" value="P:peptidoglycan catabolic process"/>
    <property type="evidence" value="ECO:0007669"/>
    <property type="project" value="InterPro"/>
</dbReference>
<dbReference type="GO" id="GO:0016998">
    <property type="term" value="P:cell wall macromolecule catabolic process"/>
    <property type="evidence" value="ECO:0007669"/>
    <property type="project" value="InterPro"/>
</dbReference>
<dbReference type="InterPro" id="IPR017853">
    <property type="entry name" value="GH"/>
</dbReference>
<evidence type="ECO:0008006" key="4">
    <source>
        <dbReference type="Google" id="ProtNLM"/>
    </source>
</evidence>
<dbReference type="AlphaFoldDB" id="A0A374NKM8"/>
<dbReference type="PANTHER" id="PTHR34135:SF2">
    <property type="entry name" value="LYSOZYME"/>
    <property type="match status" value="1"/>
</dbReference>
<dbReference type="SUPFAM" id="SSF51445">
    <property type="entry name" value="(Trans)glycosidases"/>
    <property type="match status" value="1"/>
</dbReference>
<sequence length="207" mass="24447">MEAIMSNYYPDISHYHPVRNWGKVKSNCPFLIAKATQGTSYIDETLDTNIRECERRGIPYWLYAFLNRGDETAQTRFLVEVCKERVEKHFIGYVLDVESGNTEDGVESALNYLKRQRRKMMLYTMYSEYEKYERIIRHRPKRCAWWEARYGLNDAVYRPRYSTHKGADLQQFTSNGTCPGIPGRVDLNRITGQGKKERWFRKAGKCD</sequence>
<proteinExistence type="inferred from homology"/>
<dbReference type="PANTHER" id="PTHR34135">
    <property type="entry name" value="LYSOZYME"/>
    <property type="match status" value="1"/>
</dbReference>
<dbReference type="Pfam" id="PF01183">
    <property type="entry name" value="Glyco_hydro_25"/>
    <property type="match status" value="1"/>
</dbReference>
<reference evidence="2 3" key="1">
    <citation type="submission" date="2018-08" db="EMBL/GenBank/DDBJ databases">
        <title>A genome reference for cultivated species of the human gut microbiota.</title>
        <authorList>
            <person name="Zou Y."/>
            <person name="Xue W."/>
            <person name="Luo G."/>
        </authorList>
    </citation>
    <scope>NUCLEOTIDE SEQUENCE [LARGE SCALE GENOMIC DNA]</scope>
    <source>
        <strain evidence="2 3">TM10-1AC</strain>
    </source>
</reference>
<protein>
    <recommendedName>
        <fullName evidence="4">Lysozyme</fullName>
    </recommendedName>
</protein>
<evidence type="ECO:0000313" key="2">
    <source>
        <dbReference type="EMBL" id="RGI85931.1"/>
    </source>
</evidence>